<dbReference type="PANTHER" id="PTHR38776:SF1">
    <property type="entry name" value="MLTA-INTERACTING PROTEIN-RELATED"/>
    <property type="match status" value="1"/>
</dbReference>
<dbReference type="KEGG" id="bxe:Bxe_A1724"/>
<dbReference type="GO" id="GO:0009252">
    <property type="term" value="P:peptidoglycan biosynthetic process"/>
    <property type="evidence" value="ECO:0007669"/>
    <property type="project" value="TreeGrafter"/>
</dbReference>
<evidence type="ECO:0000256" key="6">
    <source>
        <dbReference type="SAM" id="SignalP"/>
    </source>
</evidence>
<keyword evidence="3 6" id="KW-0732">Signal</keyword>
<dbReference type="eggNOG" id="COG3713">
    <property type="taxonomic scope" value="Bacteria"/>
</dbReference>
<evidence type="ECO:0000256" key="2">
    <source>
        <dbReference type="ARBA" id="ARBA00005722"/>
    </source>
</evidence>
<dbReference type="Proteomes" id="UP000001817">
    <property type="component" value="Chromosome 1"/>
</dbReference>
<keyword evidence="5" id="KW-0998">Cell outer membrane</keyword>
<organism evidence="7 8">
    <name type="scientific">Paraburkholderia xenovorans (strain LB400)</name>
    <dbReference type="NCBI Taxonomy" id="266265"/>
    <lineage>
        <taxon>Bacteria</taxon>
        <taxon>Pseudomonadati</taxon>
        <taxon>Pseudomonadota</taxon>
        <taxon>Betaproteobacteria</taxon>
        <taxon>Burkholderiales</taxon>
        <taxon>Burkholderiaceae</taxon>
        <taxon>Paraburkholderia</taxon>
    </lineage>
</organism>
<feature type="signal peptide" evidence="6">
    <location>
        <begin position="1"/>
        <end position="22"/>
    </location>
</feature>
<evidence type="ECO:0000256" key="1">
    <source>
        <dbReference type="ARBA" id="ARBA00004442"/>
    </source>
</evidence>
<keyword evidence="4" id="KW-0472">Membrane</keyword>
<feature type="chain" id="PRO_5004182821" evidence="6">
    <location>
        <begin position="23"/>
        <end position="267"/>
    </location>
</feature>
<evidence type="ECO:0000256" key="4">
    <source>
        <dbReference type="ARBA" id="ARBA00023136"/>
    </source>
</evidence>
<evidence type="ECO:0000256" key="3">
    <source>
        <dbReference type="ARBA" id="ARBA00022729"/>
    </source>
</evidence>
<dbReference type="PANTHER" id="PTHR38776">
    <property type="entry name" value="MLTA-INTERACTING PROTEIN-RELATED"/>
    <property type="match status" value="1"/>
</dbReference>
<comment type="subcellular location">
    <subcellularLocation>
        <location evidence="1">Cell outer membrane</location>
    </subcellularLocation>
</comment>
<protein>
    <submittedName>
        <fullName evidence="7">Outer membrane protein, MipA-like protein</fullName>
    </submittedName>
</protein>
<dbReference type="EMBL" id="CP000270">
    <property type="protein sequence ID" value="ABE31232.1"/>
    <property type="molecule type" value="Genomic_DNA"/>
</dbReference>
<reference evidence="7 8" key="1">
    <citation type="journal article" date="2006" name="Proc. Natl. Acad. Sci. U.S.A.">
        <title>Burkholderia xenovorans LB400 harbors a multi-replicon, 9.73-Mbp genome shaped for versatility.</title>
        <authorList>
            <person name="Chain P.S."/>
            <person name="Denef V.J."/>
            <person name="Konstantinidis K.T."/>
            <person name="Vergez L.M."/>
            <person name="Agullo L."/>
            <person name="Reyes V.L."/>
            <person name="Hauser L."/>
            <person name="Cordova M."/>
            <person name="Gomez L."/>
            <person name="Gonzalez M."/>
            <person name="Land M."/>
            <person name="Lao V."/>
            <person name="Larimer F."/>
            <person name="LiPuma J.J."/>
            <person name="Mahenthiralingam E."/>
            <person name="Malfatti S.A."/>
            <person name="Marx C.J."/>
            <person name="Parnell J.J."/>
            <person name="Ramette A."/>
            <person name="Richardson P."/>
            <person name="Seeger M."/>
            <person name="Smith D."/>
            <person name="Spilker T."/>
            <person name="Sul W.J."/>
            <person name="Tsoi T.V."/>
            <person name="Ulrich L.E."/>
            <person name="Zhulin I.B."/>
            <person name="Tiedje J.M."/>
        </authorList>
    </citation>
    <scope>NUCLEOTIDE SEQUENCE [LARGE SCALE GENOMIC DNA]</scope>
    <source>
        <strain evidence="7 8">LB400</strain>
    </source>
</reference>
<gene>
    <name evidence="7" type="ORF">Bxe_A1724</name>
</gene>
<accession>Q13XF7</accession>
<keyword evidence="8" id="KW-1185">Reference proteome</keyword>
<evidence type="ECO:0000313" key="7">
    <source>
        <dbReference type="EMBL" id="ABE31232.1"/>
    </source>
</evidence>
<dbReference type="DNASU" id="4004186"/>
<sequence length="267" mass="29301">MPVRRIFLSTILLGLSSEIAWAQGADTDQTGTANSGFTILNNATDVTHWGLGGGVSIGESPYKGYGSKVEPFPLVYFDDKWVHLLGTTIDLKIGNWDGVSVALRGRFNFGDGYKQSDAPILNGMEDRNGAFWYGPALAWRSAFGTFSGDYLLGGNKGERAGVDYSKTFEMGTFSITPHVGVEWLSGKYVDYYYGVRPSEARPGRAAYTGRASWNTSLGTRVDYNLTRHQRLLLDVGVSHFGGGITDSPLVGKRYVPDIRIGYTYQFK</sequence>
<proteinExistence type="inferred from homology"/>
<dbReference type="STRING" id="266265.Bxe_A1724"/>
<name>Q13XF7_PARXL</name>
<comment type="similarity">
    <text evidence="2">Belongs to the MipA/OmpV family.</text>
</comment>
<dbReference type="InterPro" id="IPR010583">
    <property type="entry name" value="MipA"/>
</dbReference>
<evidence type="ECO:0000256" key="5">
    <source>
        <dbReference type="ARBA" id="ARBA00023237"/>
    </source>
</evidence>
<dbReference type="GO" id="GO:0009279">
    <property type="term" value="C:cell outer membrane"/>
    <property type="evidence" value="ECO:0007669"/>
    <property type="project" value="UniProtKB-SubCell"/>
</dbReference>
<dbReference type="Pfam" id="PF06629">
    <property type="entry name" value="MipA"/>
    <property type="match status" value="1"/>
</dbReference>
<dbReference type="AlphaFoldDB" id="Q13XF7"/>
<evidence type="ECO:0000313" key="8">
    <source>
        <dbReference type="Proteomes" id="UP000001817"/>
    </source>
</evidence>